<gene>
    <name evidence="2" type="ORF">M422DRAFT_783929</name>
</gene>
<dbReference type="OrthoDB" id="3258416at2759"/>
<protein>
    <submittedName>
        <fullName evidence="2">Uncharacterized protein</fullName>
    </submittedName>
</protein>
<keyword evidence="3" id="KW-1185">Reference proteome</keyword>
<evidence type="ECO:0000256" key="1">
    <source>
        <dbReference type="SAM" id="MobiDB-lite"/>
    </source>
</evidence>
<reference evidence="2 3" key="1">
    <citation type="submission" date="2014-06" db="EMBL/GenBank/DDBJ databases">
        <title>Evolutionary Origins and Diversification of the Mycorrhizal Mutualists.</title>
        <authorList>
            <consortium name="DOE Joint Genome Institute"/>
            <consortium name="Mycorrhizal Genomics Consortium"/>
            <person name="Kohler A."/>
            <person name="Kuo A."/>
            <person name="Nagy L.G."/>
            <person name="Floudas D."/>
            <person name="Copeland A."/>
            <person name="Barry K.W."/>
            <person name="Cichocki N."/>
            <person name="Veneault-Fourrey C."/>
            <person name="LaButti K."/>
            <person name="Lindquist E.A."/>
            <person name="Lipzen A."/>
            <person name="Lundell T."/>
            <person name="Morin E."/>
            <person name="Murat C."/>
            <person name="Riley R."/>
            <person name="Ohm R."/>
            <person name="Sun H."/>
            <person name="Tunlid A."/>
            <person name="Henrissat B."/>
            <person name="Grigoriev I.V."/>
            <person name="Hibbett D.S."/>
            <person name="Martin F."/>
        </authorList>
    </citation>
    <scope>NUCLEOTIDE SEQUENCE [LARGE SCALE GENOMIC DNA]</scope>
    <source>
        <strain evidence="2 3">SS14</strain>
    </source>
</reference>
<organism evidence="2 3">
    <name type="scientific">Sphaerobolus stellatus (strain SS14)</name>
    <dbReference type="NCBI Taxonomy" id="990650"/>
    <lineage>
        <taxon>Eukaryota</taxon>
        <taxon>Fungi</taxon>
        <taxon>Dikarya</taxon>
        <taxon>Basidiomycota</taxon>
        <taxon>Agaricomycotina</taxon>
        <taxon>Agaricomycetes</taxon>
        <taxon>Phallomycetidae</taxon>
        <taxon>Geastrales</taxon>
        <taxon>Sphaerobolaceae</taxon>
        <taxon>Sphaerobolus</taxon>
    </lineage>
</organism>
<evidence type="ECO:0000313" key="2">
    <source>
        <dbReference type="EMBL" id="KIJ30574.1"/>
    </source>
</evidence>
<dbReference type="Proteomes" id="UP000054279">
    <property type="component" value="Unassembled WGS sequence"/>
</dbReference>
<feature type="compositionally biased region" description="Low complexity" evidence="1">
    <location>
        <begin position="322"/>
        <end position="331"/>
    </location>
</feature>
<accession>A0A0C9U847</accession>
<feature type="compositionally biased region" description="Basic and acidic residues" evidence="1">
    <location>
        <begin position="312"/>
        <end position="321"/>
    </location>
</feature>
<dbReference type="AlphaFoldDB" id="A0A0C9U847"/>
<feature type="region of interest" description="Disordered" evidence="1">
    <location>
        <begin position="82"/>
        <end position="177"/>
    </location>
</feature>
<sequence>MKKKPRLDPDEDGEGGGLAFSFFGINTSTPRGAGVDMSTPRLEGRSVKKMGGFRALGRVSSDLVGKGKGKEDVEDMEAYLKFDESGEAELDAAHKDDEDATRQPHTPPPRPSSTAPLSPSRNPSFFSHLPLFHPPTPGLPFPLLSTSTPTSRTTSLNTNTMGVEPKTPPSTHTGMGMDEVDTAQYATPRLGEPFKPEMMSPFGPVGPGAGTSASAGGIGRRDRERSDKFNPYYTPGQRRRSSGRSVSMAFSLGSPAPVTSSTSTANPTAANANAATGLSTVSEADEESSAGGGGVEDSPPVLRTLYGTELEGDTRFGDFGRELGLLGSRASSGGGGGEWKWGR</sequence>
<feature type="compositionally biased region" description="Polar residues" evidence="1">
    <location>
        <begin position="112"/>
        <end position="125"/>
    </location>
</feature>
<feature type="region of interest" description="Disordered" evidence="1">
    <location>
        <begin position="190"/>
        <end position="343"/>
    </location>
</feature>
<feature type="compositionally biased region" description="Basic and acidic residues" evidence="1">
    <location>
        <begin position="219"/>
        <end position="228"/>
    </location>
</feature>
<feature type="region of interest" description="Disordered" evidence="1">
    <location>
        <begin position="1"/>
        <end position="43"/>
    </location>
</feature>
<dbReference type="HOGENOM" id="CLU_809340_0_0_1"/>
<proteinExistence type="predicted"/>
<evidence type="ECO:0000313" key="3">
    <source>
        <dbReference type="Proteomes" id="UP000054279"/>
    </source>
</evidence>
<feature type="compositionally biased region" description="Low complexity" evidence="1">
    <location>
        <begin position="254"/>
        <end position="276"/>
    </location>
</feature>
<feature type="compositionally biased region" description="Low complexity" evidence="1">
    <location>
        <begin position="141"/>
        <end position="160"/>
    </location>
</feature>
<feature type="compositionally biased region" description="Gly residues" evidence="1">
    <location>
        <begin position="332"/>
        <end position="343"/>
    </location>
</feature>
<feature type="compositionally biased region" description="Basic and acidic residues" evidence="1">
    <location>
        <begin position="91"/>
        <end position="102"/>
    </location>
</feature>
<name>A0A0C9U847_SPHS4</name>
<dbReference type="EMBL" id="KN837258">
    <property type="protein sequence ID" value="KIJ30574.1"/>
    <property type="molecule type" value="Genomic_DNA"/>
</dbReference>